<dbReference type="RefSeq" id="WP_231330900.1">
    <property type="nucleotide sequence ID" value="NZ_CP059572.1"/>
</dbReference>
<dbReference type="EMBL" id="CP059572">
    <property type="protein sequence ID" value="QXJ24996.1"/>
    <property type="molecule type" value="Genomic_DNA"/>
</dbReference>
<evidence type="ECO:0000313" key="2">
    <source>
        <dbReference type="EMBL" id="QXJ24996.1"/>
    </source>
</evidence>
<keyword evidence="1" id="KW-0732">Signal</keyword>
<keyword evidence="3" id="KW-1185">Reference proteome</keyword>
<reference evidence="2" key="1">
    <citation type="submission" date="2020-07" db="EMBL/GenBank/DDBJ databases">
        <authorList>
            <person name="Tarantini F.S."/>
            <person name="Hong K.W."/>
            <person name="Chan K.G."/>
        </authorList>
    </citation>
    <scope>NUCLEOTIDE SEQUENCE</scope>
    <source>
        <strain evidence="2">32-07</strain>
    </source>
</reference>
<organism evidence="2 3">
    <name type="scientific">Actinomadura graeca</name>
    <dbReference type="NCBI Taxonomy" id="2750812"/>
    <lineage>
        <taxon>Bacteria</taxon>
        <taxon>Bacillati</taxon>
        <taxon>Actinomycetota</taxon>
        <taxon>Actinomycetes</taxon>
        <taxon>Streptosporangiales</taxon>
        <taxon>Thermomonosporaceae</taxon>
        <taxon>Actinomadura</taxon>
    </lineage>
</organism>
<sequence>MKLRGSRRLAVIAGTAVLATALGGAPVASADPAEDGCGPEVELGSVLYKGCSDALLVDNGQYGTMALLYAQNRGIAEVQVSVRIERWNYTTSAWEFDSGGSKPIAAGGDTRYFSPSNIWSCGQDARERVRATTAVGTGDWSEVVTPAPC</sequence>
<accession>A0ABX8R1N0</accession>
<feature type="signal peptide" evidence="1">
    <location>
        <begin position="1"/>
        <end position="30"/>
    </location>
</feature>
<feature type="chain" id="PRO_5047113574" description="Secreted protein" evidence="1">
    <location>
        <begin position="31"/>
        <end position="149"/>
    </location>
</feature>
<evidence type="ECO:0008006" key="4">
    <source>
        <dbReference type="Google" id="ProtNLM"/>
    </source>
</evidence>
<evidence type="ECO:0000313" key="3">
    <source>
        <dbReference type="Proteomes" id="UP001049518"/>
    </source>
</evidence>
<gene>
    <name evidence="2" type="ORF">AGRA3207_006427</name>
</gene>
<protein>
    <recommendedName>
        <fullName evidence="4">Secreted protein</fullName>
    </recommendedName>
</protein>
<name>A0ABX8R1N0_9ACTN</name>
<dbReference type="Proteomes" id="UP001049518">
    <property type="component" value="Chromosome"/>
</dbReference>
<proteinExistence type="predicted"/>
<evidence type="ECO:0000256" key="1">
    <source>
        <dbReference type="SAM" id="SignalP"/>
    </source>
</evidence>